<evidence type="ECO:0000256" key="5">
    <source>
        <dbReference type="ARBA" id="ARBA00023235"/>
    </source>
</evidence>
<reference evidence="9 10" key="1">
    <citation type="submission" date="2018-06" db="EMBL/GenBank/DDBJ databases">
        <title>Extensive metabolic versatility and redundancy in microbially diverse, dynamic hydrothermal sediments.</title>
        <authorList>
            <person name="Dombrowski N."/>
            <person name="Teske A."/>
            <person name="Baker B.J."/>
        </authorList>
    </citation>
    <scope>NUCLEOTIDE SEQUENCE [LARGE SCALE GENOMIC DNA]</scope>
    <source>
        <strain evidence="9">B35_G9</strain>
    </source>
</reference>
<feature type="non-terminal residue" evidence="9">
    <location>
        <position position="256"/>
    </location>
</feature>
<organism evidence="9 10">
    <name type="scientific">candidate division TA06 bacterium</name>
    <dbReference type="NCBI Taxonomy" id="2250710"/>
    <lineage>
        <taxon>Bacteria</taxon>
        <taxon>Bacteria division TA06</taxon>
    </lineage>
</organism>
<dbReference type="AlphaFoldDB" id="A0A660S9N8"/>
<evidence type="ECO:0000256" key="2">
    <source>
        <dbReference type="ARBA" id="ARBA00013194"/>
    </source>
</evidence>
<gene>
    <name evidence="9" type="ORF">DRP44_05110</name>
</gene>
<dbReference type="GO" id="GO:0003755">
    <property type="term" value="F:peptidyl-prolyl cis-trans isomerase activity"/>
    <property type="evidence" value="ECO:0007669"/>
    <property type="project" value="UniProtKB-KW"/>
</dbReference>
<evidence type="ECO:0000256" key="3">
    <source>
        <dbReference type="ARBA" id="ARBA00022729"/>
    </source>
</evidence>
<feature type="domain" description="PpiC" evidence="8">
    <location>
        <begin position="132"/>
        <end position="224"/>
    </location>
</feature>
<evidence type="ECO:0000313" key="9">
    <source>
        <dbReference type="EMBL" id="RKX65981.1"/>
    </source>
</evidence>
<dbReference type="SUPFAM" id="SSF54534">
    <property type="entry name" value="FKBP-like"/>
    <property type="match status" value="1"/>
</dbReference>
<keyword evidence="5 6" id="KW-0413">Isomerase</keyword>
<evidence type="ECO:0000313" key="10">
    <source>
        <dbReference type="Proteomes" id="UP000282321"/>
    </source>
</evidence>
<dbReference type="InterPro" id="IPR050245">
    <property type="entry name" value="PrsA_foldase"/>
</dbReference>
<evidence type="ECO:0000256" key="4">
    <source>
        <dbReference type="ARBA" id="ARBA00023110"/>
    </source>
</evidence>
<dbReference type="InterPro" id="IPR027304">
    <property type="entry name" value="Trigger_fact/SurA_dom_sf"/>
</dbReference>
<dbReference type="SUPFAM" id="SSF109998">
    <property type="entry name" value="Triger factor/SurA peptide-binding domain-like"/>
    <property type="match status" value="1"/>
</dbReference>
<dbReference type="EC" id="5.2.1.8" evidence="2"/>
<feature type="chain" id="PRO_5024931269" description="peptidylprolyl isomerase" evidence="7">
    <location>
        <begin position="18"/>
        <end position="256"/>
    </location>
</feature>
<accession>A0A660S9N8</accession>
<comment type="catalytic activity">
    <reaction evidence="1">
        <text>[protein]-peptidylproline (omega=180) = [protein]-peptidylproline (omega=0)</text>
        <dbReference type="Rhea" id="RHEA:16237"/>
        <dbReference type="Rhea" id="RHEA-COMP:10747"/>
        <dbReference type="Rhea" id="RHEA-COMP:10748"/>
        <dbReference type="ChEBI" id="CHEBI:83833"/>
        <dbReference type="ChEBI" id="CHEBI:83834"/>
        <dbReference type="EC" id="5.2.1.8"/>
    </reaction>
</comment>
<keyword evidence="4 6" id="KW-0697">Rotamase</keyword>
<dbReference type="EMBL" id="QNBC01000061">
    <property type="protein sequence ID" value="RKX65981.1"/>
    <property type="molecule type" value="Genomic_DNA"/>
</dbReference>
<evidence type="ECO:0000259" key="8">
    <source>
        <dbReference type="PROSITE" id="PS50198"/>
    </source>
</evidence>
<dbReference type="PANTHER" id="PTHR47245">
    <property type="entry name" value="PEPTIDYLPROLYL ISOMERASE"/>
    <property type="match status" value="1"/>
</dbReference>
<dbReference type="PROSITE" id="PS51257">
    <property type="entry name" value="PROKAR_LIPOPROTEIN"/>
    <property type="match status" value="1"/>
</dbReference>
<sequence length="256" mass="28936">MSKKVLLALIAAVILIAGCNKSTSKSSENALCTVNGVPFTTDEYNEYISQYQGQITPDVKSQIINQWVNNELLYQNAKKEGVENKPEVKRKIELLKKQVVATEYLNDVMKNRAQVTDADVQNFYNSHKDDYGVSIKFSKIMTYSPDNAQAALNELKSGKSFYQVAKKYSVDYNPQQSITLGPYKRGDLAQLPEIEDAAFALKKPGDISGIIQTKYGYFIIKLVSRRKLAKPITYDEAKNVIYNRLSLEKQTNVYMT</sequence>
<dbReference type="PANTHER" id="PTHR47245:SF1">
    <property type="entry name" value="FOLDASE PROTEIN PRSA"/>
    <property type="match status" value="1"/>
</dbReference>
<keyword evidence="3 7" id="KW-0732">Signal</keyword>
<dbReference type="Proteomes" id="UP000282321">
    <property type="component" value="Unassembled WGS sequence"/>
</dbReference>
<evidence type="ECO:0000256" key="1">
    <source>
        <dbReference type="ARBA" id="ARBA00000971"/>
    </source>
</evidence>
<proteinExistence type="predicted"/>
<dbReference type="Gene3D" id="1.10.8.1040">
    <property type="match status" value="1"/>
</dbReference>
<dbReference type="Gene3D" id="3.10.50.40">
    <property type="match status" value="1"/>
</dbReference>
<comment type="caution">
    <text evidence="9">The sequence shown here is derived from an EMBL/GenBank/DDBJ whole genome shotgun (WGS) entry which is preliminary data.</text>
</comment>
<dbReference type="Pfam" id="PF13624">
    <property type="entry name" value="SurA_N_3"/>
    <property type="match status" value="1"/>
</dbReference>
<dbReference type="PROSITE" id="PS50198">
    <property type="entry name" value="PPIC_PPIASE_2"/>
    <property type="match status" value="1"/>
</dbReference>
<dbReference type="InterPro" id="IPR046357">
    <property type="entry name" value="PPIase_dom_sf"/>
</dbReference>
<evidence type="ECO:0000256" key="7">
    <source>
        <dbReference type="SAM" id="SignalP"/>
    </source>
</evidence>
<evidence type="ECO:0000256" key="6">
    <source>
        <dbReference type="PROSITE-ProRule" id="PRU00278"/>
    </source>
</evidence>
<feature type="signal peptide" evidence="7">
    <location>
        <begin position="1"/>
        <end position="17"/>
    </location>
</feature>
<protein>
    <recommendedName>
        <fullName evidence="2">peptidylprolyl isomerase</fullName>
        <ecNumber evidence="2">5.2.1.8</ecNumber>
    </recommendedName>
</protein>
<name>A0A660S9N8_UNCT6</name>
<dbReference type="Pfam" id="PF13145">
    <property type="entry name" value="Rotamase_2"/>
    <property type="match status" value="1"/>
</dbReference>
<dbReference type="InterPro" id="IPR000297">
    <property type="entry name" value="PPIase_PpiC"/>
</dbReference>